<evidence type="ECO:0000313" key="2">
    <source>
        <dbReference type="EMBL" id="KRQ15550.1"/>
    </source>
</evidence>
<evidence type="ECO:0000313" key="3">
    <source>
        <dbReference type="Proteomes" id="UP000051936"/>
    </source>
</evidence>
<gene>
    <name evidence="2" type="ORF">AOQ71_09200</name>
</gene>
<evidence type="ECO:0000256" key="1">
    <source>
        <dbReference type="SAM" id="Phobius"/>
    </source>
</evidence>
<reference evidence="2 3" key="1">
    <citation type="submission" date="2015-09" db="EMBL/GenBank/DDBJ databases">
        <title>Draft Genome Sequence of Bradyrhizobium manausense Strain BR 3351T, a Novel Symbiotic Nitrogen-Fixing Alphaproteobacterium Isolated from Brazilian Amazon Rain Forest.</title>
        <authorList>
            <person name="De Araujo J.L."/>
            <person name="Zilli J.E."/>
        </authorList>
    </citation>
    <scope>NUCLEOTIDE SEQUENCE [LARGE SCALE GENOMIC DNA]</scope>
    <source>
        <strain evidence="2 3">BR3351</strain>
    </source>
</reference>
<accession>A0A0R3E519</accession>
<protein>
    <submittedName>
        <fullName evidence="2">Uncharacterized protein</fullName>
    </submittedName>
</protein>
<dbReference type="AlphaFoldDB" id="A0A0R3E519"/>
<dbReference type="EMBL" id="LJYG01000042">
    <property type="protein sequence ID" value="KRQ15550.1"/>
    <property type="molecule type" value="Genomic_DNA"/>
</dbReference>
<dbReference type="OrthoDB" id="8247473at2"/>
<sequence length="77" mass="8584">MVKAFRNTVMALTFVGVAGTNMFWNFMNDYIACGLALAASVTAAFCVERVFIGRSRREMIRLHGADWHSAEDRQPGV</sequence>
<comment type="caution">
    <text evidence="2">The sequence shown here is derived from an EMBL/GenBank/DDBJ whole genome shotgun (WGS) entry which is preliminary data.</text>
</comment>
<keyword evidence="1" id="KW-0812">Transmembrane</keyword>
<name>A0A0R3E519_9BRAD</name>
<feature type="transmembrane region" description="Helical" evidence="1">
    <location>
        <begin position="30"/>
        <end position="52"/>
    </location>
</feature>
<organism evidence="2 3">
    <name type="scientific">Bradyrhizobium manausense</name>
    <dbReference type="NCBI Taxonomy" id="989370"/>
    <lineage>
        <taxon>Bacteria</taxon>
        <taxon>Pseudomonadati</taxon>
        <taxon>Pseudomonadota</taxon>
        <taxon>Alphaproteobacteria</taxon>
        <taxon>Hyphomicrobiales</taxon>
        <taxon>Nitrobacteraceae</taxon>
        <taxon>Bradyrhizobium</taxon>
    </lineage>
</organism>
<dbReference type="Proteomes" id="UP000051936">
    <property type="component" value="Unassembled WGS sequence"/>
</dbReference>
<feature type="transmembrane region" description="Helical" evidence="1">
    <location>
        <begin position="7"/>
        <end position="24"/>
    </location>
</feature>
<keyword evidence="3" id="KW-1185">Reference proteome</keyword>
<keyword evidence="1" id="KW-1133">Transmembrane helix</keyword>
<proteinExistence type="predicted"/>
<keyword evidence="1" id="KW-0472">Membrane</keyword>